<evidence type="ECO:0000313" key="3">
    <source>
        <dbReference type="Proteomes" id="UP000504632"/>
    </source>
</evidence>
<keyword evidence="2" id="KW-0472">Membrane</keyword>
<feature type="transmembrane region" description="Helical" evidence="2">
    <location>
        <begin position="52"/>
        <end position="71"/>
    </location>
</feature>
<dbReference type="OrthoDB" id="8682554at2759"/>
<dbReference type="AlphaFoldDB" id="A0A6J2VGL5"/>
<keyword evidence="3" id="KW-1185">Reference proteome</keyword>
<feature type="region of interest" description="Disordered" evidence="1">
    <location>
        <begin position="527"/>
        <end position="557"/>
    </location>
</feature>
<keyword evidence="2" id="KW-1133">Transmembrane helix</keyword>
<evidence type="ECO:0000313" key="4">
    <source>
        <dbReference type="RefSeq" id="XP_030630446.1"/>
    </source>
</evidence>
<dbReference type="Proteomes" id="UP000504632">
    <property type="component" value="Chromosome 5"/>
</dbReference>
<sequence>MTNHMWYLECNITRGLIVQNSQQEVIQGKRPPRSPNSLLAGQHFPSFVWCNIWFLTICVLTFLLMSLADLLRAGPIMQPEKEDVAETVTEEKTEVEAPKIRNRRNIAYYRRIPDFWAYYKYFLDTHNQEGVEAMDRIYRAYLQNKHRTEEGPTFNHYLTHLSEIYKACADSDDPDCISESTSKPKAKIVMPVPLRDAVLKVCNPYLDPYCLYAITPKAAAEEPSPAPPLPAPAKVPAPIFTPLLPMPLRTPHGYHYYAPVLESFLSAEQKAELLRICNPSDVECLQYHLRAAYGYRPALGPLPSYAHLSCDPTKDPYCQPRLVAKGPSGLYHLYPSCDPVNDPLCVSSIFGPAAQTAESGEEAPKLQSCNPLFDEGCNPLTATKLAGLTKPVLEFVQKDQPATPNLACDPLHDPYCLMGAAAALKKPPPLLPQFQSRYQLGVRGKTKEGYDCYLFYDEGCKPVESQDLKASAASTKPDCHPYDPSCGKFAPQASAGAGPAKTVRDGIIEPHPDCDPEVDYNCRLRRAEPASEEKPTEEYRDEPVQQESGHGDPYAGYVAPEYPVPRFEDFLRGYMGQYKK</sequence>
<organism evidence="3 4">
    <name type="scientific">Chanos chanos</name>
    <name type="common">Milkfish</name>
    <name type="synonym">Mugil chanos</name>
    <dbReference type="NCBI Taxonomy" id="29144"/>
    <lineage>
        <taxon>Eukaryota</taxon>
        <taxon>Metazoa</taxon>
        <taxon>Chordata</taxon>
        <taxon>Craniata</taxon>
        <taxon>Vertebrata</taxon>
        <taxon>Euteleostomi</taxon>
        <taxon>Actinopterygii</taxon>
        <taxon>Neopterygii</taxon>
        <taxon>Teleostei</taxon>
        <taxon>Ostariophysi</taxon>
        <taxon>Gonorynchiformes</taxon>
        <taxon>Chanidae</taxon>
        <taxon>Chanos</taxon>
    </lineage>
</organism>
<accession>A0A6J2VGL5</accession>
<dbReference type="FunCoup" id="A0A6J2VGL5">
    <property type="interactions" value="117"/>
</dbReference>
<keyword evidence="2" id="KW-0812">Transmembrane</keyword>
<gene>
    <name evidence="4" type="primary">and2</name>
</gene>
<dbReference type="InParanoid" id="A0A6J2VGL5"/>
<dbReference type="RefSeq" id="XP_030630446.1">
    <property type="nucleotide sequence ID" value="XM_030774586.1"/>
</dbReference>
<proteinExistence type="predicted"/>
<name>A0A6J2VGL5_CHACN</name>
<evidence type="ECO:0000256" key="2">
    <source>
        <dbReference type="SAM" id="Phobius"/>
    </source>
</evidence>
<evidence type="ECO:0000256" key="1">
    <source>
        <dbReference type="SAM" id="MobiDB-lite"/>
    </source>
</evidence>
<dbReference type="CTD" id="566702"/>
<feature type="compositionally biased region" description="Basic and acidic residues" evidence="1">
    <location>
        <begin position="527"/>
        <end position="543"/>
    </location>
</feature>
<reference evidence="4" key="1">
    <citation type="submission" date="2025-08" db="UniProtKB">
        <authorList>
            <consortium name="RefSeq"/>
        </authorList>
    </citation>
    <scope>IDENTIFICATION</scope>
</reference>
<protein>
    <submittedName>
        <fullName evidence="4">Actinodin2</fullName>
    </submittedName>
</protein>
<dbReference type="GeneID" id="115812098"/>